<dbReference type="OrthoDB" id="5393649at2"/>
<feature type="signal peptide" evidence="1">
    <location>
        <begin position="1"/>
        <end position="25"/>
    </location>
</feature>
<dbReference type="AlphaFoldDB" id="M1P7C9"/>
<feature type="chain" id="PRO_5004016682" evidence="1">
    <location>
        <begin position="26"/>
        <end position="248"/>
    </location>
</feature>
<reference evidence="3" key="1">
    <citation type="journal article" date="2013" name="Stand. Genomic Sci.">
        <title>Complete genome sequence of Desulfocapsa sulfexigens, a marine deltaproteobacterium specialized in disproportionating inorganic sulfur compounds.</title>
        <authorList>
            <person name="Finster K.W."/>
            <person name="Kjeldsen K.U."/>
            <person name="Kube M."/>
            <person name="Reinhardt R."/>
            <person name="Mussmann M."/>
            <person name="Amann R."/>
            <person name="Schreiber L."/>
        </authorList>
    </citation>
    <scope>NUCLEOTIDE SEQUENCE [LARGE SCALE GENOMIC DNA]</scope>
    <source>
        <strain evidence="3">DSM 10523 / SB164P1</strain>
    </source>
</reference>
<protein>
    <submittedName>
        <fullName evidence="2">Uncharacterized protein</fullName>
    </submittedName>
</protein>
<dbReference type="Proteomes" id="UP000011721">
    <property type="component" value="Chromosome"/>
</dbReference>
<accession>M1P7C9</accession>
<organism evidence="2 3">
    <name type="scientific">Desulfocapsa sulfexigens (strain DSM 10523 / SB164P1)</name>
    <dbReference type="NCBI Taxonomy" id="1167006"/>
    <lineage>
        <taxon>Bacteria</taxon>
        <taxon>Pseudomonadati</taxon>
        <taxon>Thermodesulfobacteriota</taxon>
        <taxon>Desulfobulbia</taxon>
        <taxon>Desulfobulbales</taxon>
        <taxon>Desulfocapsaceae</taxon>
        <taxon>Desulfocapsa</taxon>
    </lineage>
</organism>
<evidence type="ECO:0000313" key="3">
    <source>
        <dbReference type="Proteomes" id="UP000011721"/>
    </source>
</evidence>
<proteinExistence type="predicted"/>
<dbReference type="KEGG" id="dsf:UWK_02847"/>
<dbReference type="HOGENOM" id="CLU_1118782_0_0_7"/>
<dbReference type="EMBL" id="CP003985">
    <property type="protein sequence ID" value="AGF79378.1"/>
    <property type="molecule type" value="Genomic_DNA"/>
</dbReference>
<dbReference type="RefSeq" id="WP_015405064.1">
    <property type="nucleotide sequence ID" value="NC_020304.1"/>
</dbReference>
<evidence type="ECO:0000313" key="2">
    <source>
        <dbReference type="EMBL" id="AGF79378.1"/>
    </source>
</evidence>
<sequence>MKLLRTIIGVIVLICSVSLAGNSFAQKSGNHDDVEIEIISNQRGSLGDFFASGRWTGIEQQYVISRHNEPYRLRVTNHGNKRVGVVIAVDGRNILSGHPSNLQSNEHMCILEPDQSKYYAGWNVGRHQINGFVFNNMDNFEPGRRKPQNGVGIIALAVFDEQHRGRQDNYGYWKNRNGSVKPYGREAHFVPGHRATAKNFIRYESRNSLCKKGMIQCGPKKHKDHLLNGGHRNNGFVSFPPFNFKLRF</sequence>
<evidence type="ECO:0000256" key="1">
    <source>
        <dbReference type="SAM" id="SignalP"/>
    </source>
</evidence>
<gene>
    <name evidence="2" type="ordered locus">UWK_02847</name>
</gene>
<keyword evidence="1" id="KW-0732">Signal</keyword>
<keyword evidence="3" id="KW-1185">Reference proteome</keyword>
<name>M1P7C9_DESSD</name>